<keyword evidence="2" id="KW-1185">Reference proteome</keyword>
<name>A0ABP8A9S4_9ACTN</name>
<protein>
    <submittedName>
        <fullName evidence="1">Uncharacterized protein</fullName>
    </submittedName>
</protein>
<dbReference type="Proteomes" id="UP001501251">
    <property type="component" value="Unassembled WGS sequence"/>
</dbReference>
<gene>
    <name evidence="1" type="ORF">GCM10022252_03530</name>
</gene>
<reference evidence="2" key="1">
    <citation type="journal article" date="2019" name="Int. J. Syst. Evol. Microbiol.">
        <title>The Global Catalogue of Microorganisms (GCM) 10K type strain sequencing project: providing services to taxonomists for standard genome sequencing and annotation.</title>
        <authorList>
            <consortium name="The Broad Institute Genomics Platform"/>
            <consortium name="The Broad Institute Genome Sequencing Center for Infectious Disease"/>
            <person name="Wu L."/>
            <person name="Ma J."/>
        </authorList>
    </citation>
    <scope>NUCLEOTIDE SEQUENCE [LARGE SCALE GENOMIC DNA]</scope>
    <source>
        <strain evidence="2">JCM 17388</strain>
    </source>
</reference>
<organism evidence="1 2">
    <name type="scientific">Streptosporangium oxazolinicum</name>
    <dbReference type="NCBI Taxonomy" id="909287"/>
    <lineage>
        <taxon>Bacteria</taxon>
        <taxon>Bacillati</taxon>
        <taxon>Actinomycetota</taxon>
        <taxon>Actinomycetes</taxon>
        <taxon>Streptosporangiales</taxon>
        <taxon>Streptosporangiaceae</taxon>
        <taxon>Streptosporangium</taxon>
    </lineage>
</organism>
<dbReference type="EMBL" id="BAABAQ010000001">
    <property type="protein sequence ID" value="GAA4180515.1"/>
    <property type="molecule type" value="Genomic_DNA"/>
</dbReference>
<sequence>MTSLLTWDRSQIAGDMRFGFLAGRRVATVAPGSTVATMREWELTFLLPGPRGLLGVERGFKARESAQERAEELAAGFMADMRRILQSQ</sequence>
<proteinExistence type="predicted"/>
<accession>A0ABP8A9S4</accession>
<evidence type="ECO:0000313" key="1">
    <source>
        <dbReference type="EMBL" id="GAA4180515.1"/>
    </source>
</evidence>
<evidence type="ECO:0000313" key="2">
    <source>
        <dbReference type="Proteomes" id="UP001501251"/>
    </source>
</evidence>
<dbReference type="RefSeq" id="WP_344914265.1">
    <property type="nucleotide sequence ID" value="NZ_BAABAQ010000001.1"/>
</dbReference>
<comment type="caution">
    <text evidence="1">The sequence shown here is derived from an EMBL/GenBank/DDBJ whole genome shotgun (WGS) entry which is preliminary data.</text>
</comment>